<protein>
    <submittedName>
        <fullName evidence="1">Uncharacterized protein</fullName>
    </submittedName>
</protein>
<gene>
    <name evidence="1" type="ORF">QFI66_013265</name>
</gene>
<reference evidence="1 2" key="1">
    <citation type="submission" date="2024-03" db="EMBL/GenBank/DDBJ databases">
        <title>Two novel Raoultella species associated with bleeding cankers of broadleaf hosts, Raoultella scottia sp. nov. and Raoultella lignicola sp. nov.</title>
        <authorList>
            <person name="Brady C.L."/>
        </authorList>
    </citation>
    <scope>NUCLEOTIDE SEQUENCE [LARGE SCALE GENOMIC DNA]</scope>
    <source>
        <strain evidence="1 2">BAC 10a-01-01</strain>
    </source>
</reference>
<dbReference type="RefSeq" id="WP_198389042.1">
    <property type="nucleotide sequence ID" value="NZ_JARXNH020000055.1"/>
</dbReference>
<accession>A0ABU8Z7F5</accession>
<evidence type="ECO:0000313" key="2">
    <source>
        <dbReference type="Proteomes" id="UP001334005"/>
    </source>
</evidence>
<name>A0ABU8Z7F5_9ENTR</name>
<comment type="caution">
    <text evidence="1">The sequence shown here is derived from an EMBL/GenBank/DDBJ whole genome shotgun (WGS) entry which is preliminary data.</text>
</comment>
<evidence type="ECO:0000313" key="1">
    <source>
        <dbReference type="EMBL" id="MEK0249063.1"/>
    </source>
</evidence>
<dbReference type="EMBL" id="JARXNH020000055">
    <property type="protein sequence ID" value="MEK0249063.1"/>
    <property type="molecule type" value="Genomic_DNA"/>
</dbReference>
<proteinExistence type="predicted"/>
<dbReference type="Proteomes" id="UP001334005">
    <property type="component" value="Unassembled WGS sequence"/>
</dbReference>
<sequence>MNTVSPGTIHSSSLDKAFRQTAKNIGLAYDARWEDIDRSVLPMFAQVPMGRVGGMWPGL</sequence>
<organism evidence="1 2">
    <name type="scientific">Raoultella scottii</name>
    <dbReference type="NCBI Taxonomy" id="3040937"/>
    <lineage>
        <taxon>Bacteria</taxon>
        <taxon>Pseudomonadati</taxon>
        <taxon>Pseudomonadota</taxon>
        <taxon>Gammaproteobacteria</taxon>
        <taxon>Enterobacterales</taxon>
        <taxon>Enterobacteriaceae</taxon>
        <taxon>Klebsiella/Raoultella group</taxon>
        <taxon>Raoultella</taxon>
    </lineage>
</organism>
<keyword evidence="2" id="KW-1185">Reference proteome</keyword>